<evidence type="ECO:0000313" key="3">
    <source>
        <dbReference type="Proteomes" id="UP001642501"/>
    </source>
</evidence>
<gene>
    <name evidence="2" type="ORF">SEPCBS57363_003481</name>
</gene>
<proteinExistence type="predicted"/>
<evidence type="ECO:0000256" key="1">
    <source>
        <dbReference type="SAM" id="MobiDB-lite"/>
    </source>
</evidence>
<feature type="compositionally biased region" description="Low complexity" evidence="1">
    <location>
        <begin position="56"/>
        <end position="67"/>
    </location>
</feature>
<organism evidence="2 3">
    <name type="scientific">Sporothrix epigloea</name>
    <dbReference type="NCBI Taxonomy" id="1892477"/>
    <lineage>
        <taxon>Eukaryota</taxon>
        <taxon>Fungi</taxon>
        <taxon>Dikarya</taxon>
        <taxon>Ascomycota</taxon>
        <taxon>Pezizomycotina</taxon>
        <taxon>Sordariomycetes</taxon>
        <taxon>Sordariomycetidae</taxon>
        <taxon>Ophiostomatales</taxon>
        <taxon>Ophiostomataceae</taxon>
        <taxon>Sporothrix</taxon>
    </lineage>
</organism>
<feature type="region of interest" description="Disordered" evidence="1">
    <location>
        <begin position="386"/>
        <end position="423"/>
    </location>
</feature>
<keyword evidence="3" id="KW-1185">Reference proteome</keyword>
<accession>A0ABP0DQB1</accession>
<feature type="region of interest" description="Disordered" evidence="1">
    <location>
        <begin position="44"/>
        <end position="94"/>
    </location>
</feature>
<feature type="region of interest" description="Disordered" evidence="1">
    <location>
        <begin position="468"/>
        <end position="539"/>
    </location>
</feature>
<feature type="region of interest" description="Disordered" evidence="1">
    <location>
        <begin position="621"/>
        <end position="646"/>
    </location>
</feature>
<feature type="region of interest" description="Disordered" evidence="1">
    <location>
        <begin position="253"/>
        <end position="291"/>
    </location>
</feature>
<comment type="caution">
    <text evidence="2">The sequence shown here is derived from an EMBL/GenBank/DDBJ whole genome shotgun (WGS) entry which is preliminary data.</text>
</comment>
<evidence type="ECO:0000313" key="2">
    <source>
        <dbReference type="EMBL" id="CAK7269200.1"/>
    </source>
</evidence>
<protein>
    <submittedName>
        <fullName evidence="2">Uncharacterized protein</fullName>
    </submittedName>
</protein>
<sequence>MTTEAELAPRPLESSASLADKDLHHILEFDQIVKLSEAVTAGKHPRIKIPPHLVRSSPNPTTSLPPNGQSNHGAKAEGTVSSVRTKGRKAKGSGARDALAIKNLVAFKENGQLPTGAAMTKPPTRLEAASNARAVSPKNASQDELFSERSRLEALIREKASQSAKFNMASATQIDLWDLLQKARELERTFAPPLIGLSTLEKTTDFSDVALKHRMAATASSVAADSVDDQTFYSSNFSTPEFALTSRIPIEEGNDDVSMHDSSDYEPELDNVTSSKLPPQPQSRPPLASHHQQISQLQQLQQLQQLPQVAFQHLAPEQLAPHITQIPGQTPGRILTSLLGPNYDPNTLTRHNPLLPVPAALEGTAHTPSADVAALLAAWGHQLPGLSKPPQLEGGTSTSSHRKVAAGNPKPPSPFVRTHNLSPIAPQPAHISSLAMTKQLPLEVERQQDRGQGQHTIQQGVPAQVVSLRRGEAPQSSPDSSPYLDGNNLEKRKGKKKATGKRKFDVRPSSPRIKPEPRSPSPIMALPVHRPRKRQRQENYIPQAAAYGYQDRRRSPPPHTAPYAAVQPSADVQEPLIIERVERGHYVQQPRYGEQTDYDEVYETSIPGYIVPRQVQADRRYPVRPPSAHPAAPSSQSGLRSARAASHALVETSSGYATQFARDEYNLRDYETSGRMSTRPMAMAPPHSRLQQIPQPSRGRIVVDEYNREYYEPAPHQATVARSMTYEPNVTLERPVSRLQHASGPGRRDGGYAFPQAPQAEYDDEIVYRRTSPAYVSSRRVVTQPEYVSREPVSYTREFTARPAPQYPAAGGPLPGRTYVMNEALQVADNLPPASGGRPHEAAGHEVPPPGRYVKRVGSVRPPPDGNGSYSAERGYGERRLVREYSTQPEPHVAVHRAYSVHPPHPSHPPPAPMHYGEQGYVPLAEGYYYPEIREVYR</sequence>
<feature type="compositionally biased region" description="Basic residues" evidence="1">
    <location>
        <begin position="492"/>
        <end position="501"/>
    </location>
</feature>
<dbReference type="EMBL" id="CAWUOM010000055">
    <property type="protein sequence ID" value="CAK7269200.1"/>
    <property type="molecule type" value="Genomic_DNA"/>
</dbReference>
<reference evidence="2 3" key="1">
    <citation type="submission" date="2024-01" db="EMBL/GenBank/DDBJ databases">
        <authorList>
            <person name="Allen C."/>
            <person name="Tagirdzhanova G."/>
        </authorList>
    </citation>
    <scope>NUCLEOTIDE SEQUENCE [LARGE SCALE GENOMIC DNA]</scope>
    <source>
        <strain evidence="2 3">CBS 573.63</strain>
    </source>
</reference>
<feature type="region of interest" description="Disordered" evidence="1">
    <location>
        <begin position="833"/>
        <end position="873"/>
    </location>
</feature>
<name>A0ABP0DQB1_9PEZI</name>
<dbReference type="Proteomes" id="UP001642501">
    <property type="component" value="Unassembled WGS sequence"/>
</dbReference>